<dbReference type="Pfam" id="PF00538">
    <property type="entry name" value="Linker_histone"/>
    <property type="match status" value="1"/>
</dbReference>
<keyword evidence="9" id="KW-0804">Transcription</keyword>
<evidence type="ECO:0000256" key="7">
    <source>
        <dbReference type="ARBA" id="ARBA00023054"/>
    </source>
</evidence>
<dbReference type="InterPro" id="IPR036390">
    <property type="entry name" value="WH_DNA-bd_sf"/>
</dbReference>
<dbReference type="Pfam" id="PF00249">
    <property type="entry name" value="Myb_DNA-binding"/>
    <property type="match status" value="1"/>
</dbReference>
<dbReference type="SUPFAM" id="SSF46785">
    <property type="entry name" value="Winged helix' DNA-binding domain"/>
    <property type="match status" value="1"/>
</dbReference>
<dbReference type="SMART" id="SM00717">
    <property type="entry name" value="SANT"/>
    <property type="match status" value="1"/>
</dbReference>
<feature type="coiled-coil region" evidence="11">
    <location>
        <begin position="241"/>
        <end position="275"/>
    </location>
</feature>
<dbReference type="InterPro" id="IPR044597">
    <property type="entry name" value="SMH1-6"/>
</dbReference>
<keyword evidence="7 11" id="KW-0175">Coiled coil</keyword>
<evidence type="ECO:0000259" key="14">
    <source>
        <dbReference type="PROSITE" id="PS51504"/>
    </source>
</evidence>
<evidence type="ECO:0000259" key="13">
    <source>
        <dbReference type="PROSITE" id="PS51294"/>
    </source>
</evidence>
<dbReference type="SUPFAM" id="SSF46689">
    <property type="entry name" value="Homeodomain-like"/>
    <property type="match status" value="1"/>
</dbReference>
<dbReference type="OrthoDB" id="608866at2759"/>
<dbReference type="PROSITE" id="PS51504">
    <property type="entry name" value="H15"/>
    <property type="match status" value="1"/>
</dbReference>
<dbReference type="GO" id="GO:0006334">
    <property type="term" value="P:nucleosome assembly"/>
    <property type="evidence" value="ECO:0007669"/>
    <property type="project" value="InterPro"/>
</dbReference>
<evidence type="ECO:0000256" key="10">
    <source>
        <dbReference type="ARBA" id="ARBA00023242"/>
    </source>
</evidence>
<dbReference type="InterPro" id="IPR009057">
    <property type="entry name" value="Homeodomain-like_sf"/>
</dbReference>
<keyword evidence="8" id="KW-0238">DNA-binding</keyword>
<comment type="subunit">
    <text evidence="3">Forms a homodimer and heterodimers.</text>
</comment>
<dbReference type="Gene3D" id="1.10.10.60">
    <property type="entry name" value="Homeodomain-like"/>
    <property type="match status" value="1"/>
</dbReference>
<comment type="caution">
    <text evidence="15">The sequence shown here is derived from an EMBL/GenBank/DDBJ whole genome shotgun (WGS) entry which is preliminary data.</text>
</comment>
<dbReference type="InterPro" id="IPR017930">
    <property type="entry name" value="Myb_dom"/>
</dbReference>
<dbReference type="PROSITE" id="PS51294">
    <property type="entry name" value="HTH_MYB"/>
    <property type="match status" value="1"/>
</dbReference>
<organism evidence="15 16">
    <name type="scientific">Zostera marina</name>
    <name type="common">Eelgrass</name>
    <dbReference type="NCBI Taxonomy" id="29655"/>
    <lineage>
        <taxon>Eukaryota</taxon>
        <taxon>Viridiplantae</taxon>
        <taxon>Streptophyta</taxon>
        <taxon>Embryophyta</taxon>
        <taxon>Tracheophyta</taxon>
        <taxon>Spermatophyta</taxon>
        <taxon>Magnoliopsida</taxon>
        <taxon>Liliopsida</taxon>
        <taxon>Zosteraceae</taxon>
        <taxon>Zostera</taxon>
    </lineage>
</organism>
<reference evidence="16" key="1">
    <citation type="journal article" date="2016" name="Nature">
        <title>The genome of the seagrass Zostera marina reveals angiosperm adaptation to the sea.</title>
        <authorList>
            <person name="Olsen J.L."/>
            <person name="Rouze P."/>
            <person name="Verhelst B."/>
            <person name="Lin Y.-C."/>
            <person name="Bayer T."/>
            <person name="Collen J."/>
            <person name="Dattolo E."/>
            <person name="De Paoli E."/>
            <person name="Dittami S."/>
            <person name="Maumus F."/>
            <person name="Michel G."/>
            <person name="Kersting A."/>
            <person name="Lauritano C."/>
            <person name="Lohaus R."/>
            <person name="Toepel M."/>
            <person name="Tonon T."/>
            <person name="Vanneste K."/>
            <person name="Amirebrahimi M."/>
            <person name="Brakel J."/>
            <person name="Bostroem C."/>
            <person name="Chovatia M."/>
            <person name="Grimwood J."/>
            <person name="Jenkins J.W."/>
            <person name="Jueterbock A."/>
            <person name="Mraz A."/>
            <person name="Stam W.T."/>
            <person name="Tice H."/>
            <person name="Bornberg-Bauer E."/>
            <person name="Green P.J."/>
            <person name="Pearson G.A."/>
            <person name="Procaccini G."/>
            <person name="Duarte C.M."/>
            <person name="Schmutz J."/>
            <person name="Reusch T.B.H."/>
            <person name="Van de Peer Y."/>
        </authorList>
    </citation>
    <scope>NUCLEOTIDE SEQUENCE [LARGE SCALE GENOMIC DNA]</scope>
    <source>
        <strain evidence="16">cv. Finnish</strain>
    </source>
</reference>
<gene>
    <name evidence="15" type="ORF">ZOSMA_25G01400</name>
</gene>
<comment type="subcellular location">
    <subcellularLocation>
        <location evidence="1">Chromosome</location>
        <location evidence="1">Telomere</location>
    </subcellularLocation>
    <subcellularLocation>
        <location evidence="2">Nucleus</location>
        <location evidence="2">Nucleolus</location>
    </subcellularLocation>
</comment>
<evidence type="ECO:0000259" key="12">
    <source>
        <dbReference type="PROSITE" id="PS50090"/>
    </source>
</evidence>
<dbReference type="CDD" id="cd11660">
    <property type="entry name" value="SANT_TRF"/>
    <property type="match status" value="1"/>
</dbReference>
<keyword evidence="16" id="KW-1185">Reference proteome</keyword>
<keyword evidence="4" id="KW-0158">Chromosome</keyword>
<feature type="domain" description="Myb-like" evidence="12">
    <location>
        <begin position="5"/>
        <end position="57"/>
    </location>
</feature>
<evidence type="ECO:0000256" key="4">
    <source>
        <dbReference type="ARBA" id="ARBA00022454"/>
    </source>
</evidence>
<dbReference type="STRING" id="29655.A0A0K9PFL1"/>
<dbReference type="PANTHER" id="PTHR46267">
    <property type="entry name" value="SINGLE MYB HISTONE 4"/>
    <property type="match status" value="1"/>
</dbReference>
<dbReference type="InterPro" id="IPR036388">
    <property type="entry name" value="WH-like_DNA-bd_sf"/>
</dbReference>
<evidence type="ECO:0000256" key="3">
    <source>
        <dbReference type="ARBA" id="ARBA00011414"/>
    </source>
</evidence>
<dbReference type="PANTHER" id="PTHR46267:SF8">
    <property type="entry name" value="TELOMERE REPEAT-BINDING FACTOR 1"/>
    <property type="match status" value="1"/>
</dbReference>
<dbReference type="FunFam" id="1.10.10.60:FF:000168">
    <property type="entry name" value="Telomere repeat-binding factor 1"/>
    <property type="match status" value="1"/>
</dbReference>
<evidence type="ECO:0000256" key="1">
    <source>
        <dbReference type="ARBA" id="ARBA00004574"/>
    </source>
</evidence>
<evidence type="ECO:0000256" key="5">
    <source>
        <dbReference type="ARBA" id="ARBA00022895"/>
    </source>
</evidence>
<evidence type="ECO:0000313" key="15">
    <source>
        <dbReference type="EMBL" id="KMZ67749.1"/>
    </source>
</evidence>
<dbReference type="OMA" id="APKHKWS"/>
<dbReference type="SMART" id="SM00526">
    <property type="entry name" value="H15"/>
    <property type="match status" value="1"/>
</dbReference>
<dbReference type="GO" id="GO:0000786">
    <property type="term" value="C:nucleosome"/>
    <property type="evidence" value="ECO:0007669"/>
    <property type="project" value="InterPro"/>
</dbReference>
<feature type="domain" description="H15" evidence="14">
    <location>
        <begin position="120"/>
        <end position="188"/>
    </location>
</feature>
<evidence type="ECO:0000256" key="9">
    <source>
        <dbReference type="ARBA" id="ARBA00023163"/>
    </source>
</evidence>
<evidence type="ECO:0000256" key="2">
    <source>
        <dbReference type="ARBA" id="ARBA00004604"/>
    </source>
</evidence>
<protein>
    <submittedName>
        <fullName evidence="15">Putative Histone H1.1</fullName>
    </submittedName>
</protein>
<dbReference type="InterPro" id="IPR001005">
    <property type="entry name" value="SANT/Myb"/>
</dbReference>
<keyword evidence="10" id="KW-0539">Nucleus</keyword>
<keyword evidence="5" id="KW-0779">Telomere</keyword>
<accession>A0A0K9PFL1</accession>
<name>A0A0K9PFL1_ZOSMR</name>
<proteinExistence type="predicted"/>
<dbReference type="Gene3D" id="1.10.10.10">
    <property type="entry name" value="Winged helix-like DNA-binding domain superfamily/Winged helix DNA-binding domain"/>
    <property type="match status" value="1"/>
</dbReference>
<dbReference type="EMBL" id="LFYR01000889">
    <property type="protein sequence ID" value="KMZ67749.1"/>
    <property type="molecule type" value="Genomic_DNA"/>
</dbReference>
<evidence type="ECO:0000256" key="11">
    <source>
        <dbReference type="SAM" id="Coils"/>
    </source>
</evidence>
<dbReference type="AlphaFoldDB" id="A0A0K9PFL1"/>
<dbReference type="GO" id="GO:0005730">
    <property type="term" value="C:nucleolus"/>
    <property type="evidence" value="ECO:0007669"/>
    <property type="project" value="UniProtKB-SubCell"/>
</dbReference>
<evidence type="ECO:0000256" key="8">
    <source>
        <dbReference type="ARBA" id="ARBA00023125"/>
    </source>
</evidence>
<evidence type="ECO:0000256" key="6">
    <source>
        <dbReference type="ARBA" id="ARBA00023015"/>
    </source>
</evidence>
<sequence length="300" mass="33514">MGAPKQKWTAEEELALKAGIEKHGAGKWRTILKDPEFSRILYLRSNVDLKDKWRNMSVTSHDWGSRARPRISWKKTQQVHKHDNSLAMTTVDEDIDNEIVDANPLAISDEILQIPNADRSIPRLDDIVLEAITNLKDPTGSSMTAIAIYIEEEYWSPPNLESMLSAKLKALTANGKLVKVKRKYRIAPVLGFSSRRSSRKLPIEGKQKELIRSEIRDFKAPKYQIDAEIARMKSMSSHEAVAAAAQAMIEAEAAIAEAEEAAREAEIAEADAEAAHAFAEAAKLTLTNRAITDRLSMQEN</sequence>
<dbReference type="PROSITE" id="PS50090">
    <property type="entry name" value="MYB_LIKE"/>
    <property type="match status" value="1"/>
</dbReference>
<feature type="domain" description="HTH myb-type" evidence="13">
    <location>
        <begin position="1"/>
        <end position="61"/>
    </location>
</feature>
<dbReference type="GO" id="GO:0000781">
    <property type="term" value="C:chromosome, telomeric region"/>
    <property type="evidence" value="ECO:0007669"/>
    <property type="project" value="UniProtKB-SubCell"/>
</dbReference>
<dbReference type="InterPro" id="IPR005818">
    <property type="entry name" value="Histone_H1/H5_H15"/>
</dbReference>
<dbReference type="Proteomes" id="UP000036987">
    <property type="component" value="Unassembled WGS sequence"/>
</dbReference>
<evidence type="ECO:0000313" key="16">
    <source>
        <dbReference type="Proteomes" id="UP000036987"/>
    </source>
</evidence>
<dbReference type="GO" id="GO:0003691">
    <property type="term" value="F:double-stranded telomeric DNA binding"/>
    <property type="evidence" value="ECO:0007669"/>
    <property type="project" value="InterPro"/>
</dbReference>
<keyword evidence="6" id="KW-0805">Transcription regulation</keyword>
<dbReference type="CDD" id="cd00073">
    <property type="entry name" value="H15"/>
    <property type="match status" value="1"/>
</dbReference>